<dbReference type="RefSeq" id="WP_184456373.1">
    <property type="nucleotide sequence ID" value="NZ_JACIFV010000007.1"/>
</dbReference>
<evidence type="ECO:0000313" key="2">
    <source>
        <dbReference type="Proteomes" id="UP000524492"/>
    </source>
</evidence>
<dbReference type="Proteomes" id="UP000524492">
    <property type="component" value="Unassembled WGS sequence"/>
</dbReference>
<protein>
    <submittedName>
        <fullName evidence="1">Uncharacterized protein</fullName>
    </submittedName>
</protein>
<accession>A0A7W6MIL5</accession>
<comment type="caution">
    <text evidence="1">The sequence shown here is derived from an EMBL/GenBank/DDBJ whole genome shotgun (WGS) entry which is preliminary data.</text>
</comment>
<dbReference type="AlphaFoldDB" id="A0A7W6MIL5"/>
<name>A0A7W6MIL5_9HYPH</name>
<dbReference type="EMBL" id="JACIFV010000007">
    <property type="protein sequence ID" value="MBB4192406.1"/>
    <property type="molecule type" value="Genomic_DNA"/>
</dbReference>
<evidence type="ECO:0000313" key="1">
    <source>
        <dbReference type="EMBL" id="MBB4192406.1"/>
    </source>
</evidence>
<organism evidence="1 2">
    <name type="scientific">Rhizobium aethiopicum</name>
    <dbReference type="NCBI Taxonomy" id="1138170"/>
    <lineage>
        <taxon>Bacteria</taxon>
        <taxon>Pseudomonadati</taxon>
        <taxon>Pseudomonadota</taxon>
        <taxon>Alphaproteobacteria</taxon>
        <taxon>Hyphomicrobiales</taxon>
        <taxon>Rhizobiaceae</taxon>
        <taxon>Rhizobium/Agrobacterium group</taxon>
        <taxon>Rhizobium</taxon>
    </lineage>
</organism>
<keyword evidence="2" id="KW-1185">Reference proteome</keyword>
<proteinExistence type="predicted"/>
<reference evidence="1 2" key="1">
    <citation type="submission" date="2020-08" db="EMBL/GenBank/DDBJ databases">
        <title>Genomic Encyclopedia of Type Strains, Phase IV (KMG-V): Genome sequencing to study the core and pangenomes of soil and plant-associated prokaryotes.</title>
        <authorList>
            <person name="Whitman W."/>
        </authorList>
    </citation>
    <scope>NUCLEOTIDE SEQUENCE [LARGE SCALE GENOMIC DNA]</scope>
    <source>
        <strain evidence="1 2">SEMIA 4074</strain>
    </source>
</reference>
<gene>
    <name evidence="1" type="ORF">GGD53_002563</name>
</gene>
<sequence length="77" mass="8615">MKEQDLKELGEAILKETRADITPKQLIRAVMKSHPQATKKEIVRAAFYALIAHAGNDPEKAGILQDFAITQRADEIE</sequence>